<gene>
    <name evidence="5" type="primary">Klrb1b_0</name>
    <name evidence="5" type="ORF">ORTSPA_R15244</name>
</gene>
<comment type="caution">
    <text evidence="5">The sequence shown here is derived from an EMBL/GenBank/DDBJ whole genome shotgun (WGS) entry which is preliminary data.</text>
</comment>
<feature type="non-terminal residue" evidence="5">
    <location>
        <position position="1"/>
    </location>
</feature>
<evidence type="ECO:0000256" key="1">
    <source>
        <dbReference type="ARBA" id="ARBA00022989"/>
    </source>
</evidence>
<evidence type="ECO:0000256" key="2">
    <source>
        <dbReference type="ARBA" id="ARBA00023157"/>
    </source>
</evidence>
<dbReference type="GO" id="GO:0005886">
    <property type="term" value="C:plasma membrane"/>
    <property type="evidence" value="ECO:0007669"/>
    <property type="project" value="TreeGrafter"/>
</dbReference>
<feature type="non-terminal residue" evidence="5">
    <location>
        <position position="79"/>
    </location>
</feature>
<sequence>ESLNETLERSGRNFWIGLWVPAAGTGWTWLNGSRLDRDRFQMDLGERPGMCGMIKRNRIISQNCSSELQWICQKETTEL</sequence>
<keyword evidence="3" id="KW-0812">Transmembrane</keyword>
<feature type="transmembrane region" description="Helical" evidence="3">
    <location>
        <begin position="12"/>
        <end position="30"/>
    </location>
</feature>
<proteinExistence type="predicted"/>
<name>A0A7K8GUQ3_ORTSP</name>
<reference evidence="5 6" key="1">
    <citation type="submission" date="2019-09" db="EMBL/GenBank/DDBJ databases">
        <title>Bird 10,000 Genomes (B10K) Project - Family phase.</title>
        <authorList>
            <person name="Zhang G."/>
        </authorList>
    </citation>
    <scope>NUCLEOTIDE SEQUENCE [LARGE SCALE GENOMIC DNA]</scope>
    <source>
        <strain evidence="5">B10K-DU-029-32</strain>
        <tissue evidence="5">Liver or heart</tissue>
    </source>
</reference>
<dbReference type="Proteomes" id="UP000526602">
    <property type="component" value="Unassembled WGS sequence"/>
</dbReference>
<evidence type="ECO:0000256" key="3">
    <source>
        <dbReference type="SAM" id="Phobius"/>
    </source>
</evidence>
<organism evidence="5 6">
    <name type="scientific">Orthonyx spaldingii</name>
    <name type="common">Chowchilla</name>
    <dbReference type="NCBI Taxonomy" id="38397"/>
    <lineage>
        <taxon>Eukaryota</taxon>
        <taxon>Metazoa</taxon>
        <taxon>Chordata</taxon>
        <taxon>Craniata</taxon>
        <taxon>Vertebrata</taxon>
        <taxon>Euteleostomi</taxon>
        <taxon>Archelosauria</taxon>
        <taxon>Archosauria</taxon>
        <taxon>Dinosauria</taxon>
        <taxon>Saurischia</taxon>
        <taxon>Theropoda</taxon>
        <taxon>Coelurosauria</taxon>
        <taxon>Aves</taxon>
        <taxon>Neognathae</taxon>
        <taxon>Neoaves</taxon>
        <taxon>Telluraves</taxon>
        <taxon>Australaves</taxon>
        <taxon>Passeriformes</taxon>
        <taxon>Corvoidea</taxon>
        <taxon>Orthonychidae</taxon>
        <taxon>Orthonyx</taxon>
    </lineage>
</organism>
<dbReference type="SUPFAM" id="SSF56436">
    <property type="entry name" value="C-type lectin-like"/>
    <property type="match status" value="1"/>
</dbReference>
<evidence type="ECO:0000313" key="6">
    <source>
        <dbReference type="Proteomes" id="UP000526602"/>
    </source>
</evidence>
<keyword evidence="6" id="KW-1185">Reference proteome</keyword>
<keyword evidence="2" id="KW-1015">Disulfide bond</keyword>
<accession>A0A7K8GUQ3</accession>
<dbReference type="PROSITE" id="PS50041">
    <property type="entry name" value="C_TYPE_LECTIN_2"/>
    <property type="match status" value="1"/>
</dbReference>
<dbReference type="EMBL" id="VZTJ01004705">
    <property type="protein sequence ID" value="NXC07666.1"/>
    <property type="molecule type" value="Genomic_DNA"/>
</dbReference>
<feature type="domain" description="C-type lectin" evidence="4">
    <location>
        <begin position="1"/>
        <end position="73"/>
    </location>
</feature>
<dbReference type="Pfam" id="PF00059">
    <property type="entry name" value="Lectin_C"/>
    <property type="match status" value="1"/>
</dbReference>
<dbReference type="PANTHER" id="PTHR46784:SF1">
    <property type="entry name" value="KILLER CELL LECTIN-LIKE RECEPTOR SUBFAMILY B MEMBER 1"/>
    <property type="match status" value="1"/>
</dbReference>
<dbReference type="GO" id="GO:0009986">
    <property type="term" value="C:cell surface"/>
    <property type="evidence" value="ECO:0007669"/>
    <property type="project" value="TreeGrafter"/>
</dbReference>
<dbReference type="InterPro" id="IPR016186">
    <property type="entry name" value="C-type_lectin-like/link_sf"/>
</dbReference>
<dbReference type="InterPro" id="IPR016187">
    <property type="entry name" value="CTDL_fold"/>
</dbReference>
<dbReference type="AlphaFoldDB" id="A0A7K8GUQ3"/>
<evidence type="ECO:0000259" key="4">
    <source>
        <dbReference type="PROSITE" id="PS50041"/>
    </source>
</evidence>
<evidence type="ECO:0000313" key="5">
    <source>
        <dbReference type="EMBL" id="NXC07666.1"/>
    </source>
</evidence>
<keyword evidence="1 3" id="KW-1133">Transmembrane helix</keyword>
<keyword evidence="3" id="KW-0472">Membrane</keyword>
<dbReference type="GO" id="GO:0038023">
    <property type="term" value="F:signaling receptor activity"/>
    <property type="evidence" value="ECO:0007669"/>
    <property type="project" value="TreeGrafter"/>
</dbReference>
<dbReference type="GO" id="GO:0042269">
    <property type="term" value="P:regulation of natural killer cell mediated cytotoxicity"/>
    <property type="evidence" value="ECO:0007669"/>
    <property type="project" value="TreeGrafter"/>
</dbReference>
<protein>
    <submittedName>
        <fullName evidence="5">KRBBC protein</fullName>
    </submittedName>
</protein>
<dbReference type="Gene3D" id="3.10.100.10">
    <property type="entry name" value="Mannose-Binding Protein A, subunit A"/>
    <property type="match status" value="1"/>
</dbReference>
<dbReference type="InterPro" id="IPR001304">
    <property type="entry name" value="C-type_lectin-like"/>
</dbReference>
<dbReference type="InterPro" id="IPR051527">
    <property type="entry name" value="KLR_subfamily_B"/>
</dbReference>
<dbReference type="PANTHER" id="PTHR46784">
    <property type="entry name" value="KILLER CELL LECTIN-LIKE RECEPTOR SUBFAMILY B MEMBER 1"/>
    <property type="match status" value="1"/>
</dbReference>